<dbReference type="EMBL" id="CP013614">
    <property type="protein sequence ID" value="ALS02346.1"/>
    <property type="molecule type" value="Genomic_DNA"/>
</dbReference>
<sequence length="87" mass="9979">MHGSPFSGCLNLQILNSLLIKYYAQPFIAKITTSKISQIITMDWLNNRQISSTDLFKAISVPKLVYCQNKGKTKVFFKKIHKEDTLK</sequence>
<protein>
    <recommendedName>
        <fullName evidence="3">Transposase</fullName>
    </recommendedName>
</protein>
<evidence type="ECO:0000313" key="1">
    <source>
        <dbReference type="EMBL" id="ALS02346.1"/>
    </source>
</evidence>
<gene>
    <name evidence="1" type="ORF">ATZ33_13410</name>
</gene>
<accession>A0ABM5WB35</accession>
<organism evidence="1 2">
    <name type="scientific">Enterococcus silesiacus</name>
    <dbReference type="NCBI Taxonomy" id="332949"/>
    <lineage>
        <taxon>Bacteria</taxon>
        <taxon>Bacillati</taxon>
        <taxon>Bacillota</taxon>
        <taxon>Bacilli</taxon>
        <taxon>Lactobacillales</taxon>
        <taxon>Enterococcaceae</taxon>
        <taxon>Enterococcus</taxon>
    </lineage>
</organism>
<dbReference type="Proteomes" id="UP000065511">
    <property type="component" value="Chromosome"/>
</dbReference>
<keyword evidence="2" id="KW-1185">Reference proteome</keyword>
<evidence type="ECO:0008006" key="3">
    <source>
        <dbReference type="Google" id="ProtNLM"/>
    </source>
</evidence>
<name>A0ABM5WB35_9ENTE</name>
<evidence type="ECO:0000313" key="2">
    <source>
        <dbReference type="Proteomes" id="UP000065511"/>
    </source>
</evidence>
<proteinExistence type="predicted"/>
<reference evidence="1 2" key="1">
    <citation type="submission" date="2015-12" db="EMBL/GenBank/DDBJ databases">
        <authorList>
            <person name="Lauer A."/>
            <person name="Humrighouse B."/>
            <person name="Loparev V."/>
            <person name="Shewmaker P.L."/>
            <person name="Whitney A.M."/>
            <person name="McLaughlin R.W."/>
        </authorList>
    </citation>
    <scope>NUCLEOTIDE SEQUENCE [LARGE SCALE GENOMIC DNA]</scope>
    <source>
        <strain evidence="1 2">LMG 23085</strain>
    </source>
</reference>